<protein>
    <recommendedName>
        <fullName evidence="2">DUF6594 domain-containing protein</fullName>
    </recommendedName>
</protein>
<dbReference type="Proteomes" id="UP000490939">
    <property type="component" value="Unassembled WGS sequence"/>
</dbReference>
<dbReference type="AlphaFoldDB" id="A0A8H3VKI5"/>
<feature type="transmembrane region" description="Helical" evidence="1">
    <location>
        <begin position="250"/>
        <end position="270"/>
    </location>
</feature>
<dbReference type="Pfam" id="PF20237">
    <property type="entry name" value="DUF6594"/>
    <property type="match status" value="1"/>
</dbReference>
<keyword evidence="4" id="KW-1185">Reference proteome</keyword>
<reference evidence="3 4" key="1">
    <citation type="submission" date="2019-07" db="EMBL/GenBank/DDBJ databases">
        <title>Venturia inaequalis Genome Resource.</title>
        <authorList>
            <person name="Lichtner F.J."/>
        </authorList>
    </citation>
    <scope>NUCLEOTIDE SEQUENCE [LARGE SCALE GENOMIC DNA]</scope>
    <source>
        <strain evidence="3 4">DMI_063113</strain>
    </source>
</reference>
<accession>A0A8H3VKI5</accession>
<gene>
    <name evidence="3" type="ORF">EG327_003330</name>
</gene>
<sequence>MGVFPETAIFKRFGDLSARNLLYLQAELFHLRAGLLHLEKANMRDEKDKAEKWARDWFQIHKSRQDGDDEGNQWEHFMKIREKLREYEKALLRAHKIASMEDPTNSDLGSLQTWLEEEKRPLWGQEASIWGTTTEPADRAPDLTALRTRQMEDPFTRLVMTTLVHPFFRLFGRRFRNPHPVLGDYVYADESMRNFARFIATFFASIMLIASINALWVIPTMAGRLGAISAFNILFSLSLLVFAKGKPIEVFSTTSAFTAVQVIFLATGVGKAK</sequence>
<feature type="transmembrane region" description="Helical" evidence="1">
    <location>
        <begin position="224"/>
        <end position="243"/>
    </location>
</feature>
<name>A0A8H3VKI5_VENIN</name>
<keyword evidence="1" id="KW-0812">Transmembrane</keyword>
<feature type="transmembrane region" description="Helical" evidence="1">
    <location>
        <begin position="198"/>
        <end position="218"/>
    </location>
</feature>
<organism evidence="3 4">
    <name type="scientific">Venturia inaequalis</name>
    <name type="common">Apple scab fungus</name>
    <dbReference type="NCBI Taxonomy" id="5025"/>
    <lineage>
        <taxon>Eukaryota</taxon>
        <taxon>Fungi</taxon>
        <taxon>Dikarya</taxon>
        <taxon>Ascomycota</taxon>
        <taxon>Pezizomycotina</taxon>
        <taxon>Dothideomycetes</taxon>
        <taxon>Pleosporomycetidae</taxon>
        <taxon>Venturiales</taxon>
        <taxon>Venturiaceae</taxon>
        <taxon>Venturia</taxon>
    </lineage>
</organism>
<keyword evidence="1" id="KW-1133">Transmembrane helix</keyword>
<evidence type="ECO:0000256" key="1">
    <source>
        <dbReference type="SAM" id="Phobius"/>
    </source>
</evidence>
<proteinExistence type="predicted"/>
<dbReference type="PANTHER" id="PTHR34502">
    <property type="entry name" value="DUF6594 DOMAIN-CONTAINING PROTEIN-RELATED"/>
    <property type="match status" value="1"/>
</dbReference>
<dbReference type="EMBL" id="WNWR01000211">
    <property type="protein sequence ID" value="KAE9988534.1"/>
    <property type="molecule type" value="Genomic_DNA"/>
</dbReference>
<dbReference type="PANTHER" id="PTHR34502:SF5">
    <property type="entry name" value="DUF6594 DOMAIN-CONTAINING PROTEIN"/>
    <property type="match status" value="1"/>
</dbReference>
<evidence type="ECO:0000313" key="4">
    <source>
        <dbReference type="Proteomes" id="UP000490939"/>
    </source>
</evidence>
<dbReference type="InterPro" id="IPR046529">
    <property type="entry name" value="DUF6594"/>
</dbReference>
<keyword evidence="1" id="KW-0472">Membrane</keyword>
<evidence type="ECO:0000259" key="2">
    <source>
        <dbReference type="Pfam" id="PF20237"/>
    </source>
</evidence>
<feature type="domain" description="DUF6594" evidence="2">
    <location>
        <begin position="4"/>
        <end position="262"/>
    </location>
</feature>
<comment type="caution">
    <text evidence="3">The sequence shown here is derived from an EMBL/GenBank/DDBJ whole genome shotgun (WGS) entry which is preliminary data.</text>
</comment>
<evidence type="ECO:0000313" key="3">
    <source>
        <dbReference type="EMBL" id="KAE9988534.1"/>
    </source>
</evidence>